<keyword evidence="9" id="KW-0503">Monooxygenase</keyword>
<evidence type="ECO:0000256" key="1">
    <source>
        <dbReference type="ARBA" id="ARBA00004167"/>
    </source>
</evidence>
<proteinExistence type="inferred from homology"/>
<dbReference type="STRING" id="74649.A0A2P6R2A7"/>
<evidence type="ECO:0000256" key="9">
    <source>
        <dbReference type="ARBA" id="ARBA00023033"/>
    </source>
</evidence>
<protein>
    <submittedName>
        <fullName evidence="11">Putative 11-oxo-beta-amyrin 30-oxidase</fullName>
        <ecNumber evidence="11">1.14.14.115</ecNumber>
    </submittedName>
</protein>
<evidence type="ECO:0000256" key="10">
    <source>
        <dbReference type="ARBA" id="ARBA00023136"/>
    </source>
</evidence>
<evidence type="ECO:0000256" key="7">
    <source>
        <dbReference type="ARBA" id="ARBA00023002"/>
    </source>
</evidence>
<dbReference type="PANTHER" id="PTHR24282:SF20">
    <property type="entry name" value="CYTOCHROME P450 CYP749A22-LIKE"/>
    <property type="match status" value="1"/>
</dbReference>
<evidence type="ECO:0000256" key="5">
    <source>
        <dbReference type="ARBA" id="ARBA00022723"/>
    </source>
</evidence>
<dbReference type="EMBL" id="PDCK01000042">
    <property type="protein sequence ID" value="PRQ40571.1"/>
    <property type="molecule type" value="Genomic_DNA"/>
</dbReference>
<keyword evidence="10" id="KW-0472">Membrane</keyword>
<keyword evidence="6" id="KW-1133">Transmembrane helix</keyword>
<evidence type="ECO:0000256" key="6">
    <source>
        <dbReference type="ARBA" id="ARBA00022989"/>
    </source>
</evidence>
<keyword evidence="12" id="KW-1185">Reference proteome</keyword>
<dbReference type="PANTHER" id="PTHR24282">
    <property type="entry name" value="CYTOCHROME P450 FAMILY MEMBER"/>
    <property type="match status" value="1"/>
</dbReference>
<keyword evidence="4" id="KW-0812">Transmembrane</keyword>
<dbReference type="InterPro" id="IPR050665">
    <property type="entry name" value="Cytochrome_P450_Monooxygen"/>
</dbReference>
<evidence type="ECO:0000256" key="2">
    <source>
        <dbReference type="ARBA" id="ARBA00010617"/>
    </source>
</evidence>
<evidence type="ECO:0000256" key="3">
    <source>
        <dbReference type="ARBA" id="ARBA00022617"/>
    </source>
</evidence>
<evidence type="ECO:0000256" key="4">
    <source>
        <dbReference type="ARBA" id="ARBA00022692"/>
    </source>
</evidence>
<dbReference type="Gramene" id="PRQ40571">
    <property type="protein sequence ID" value="PRQ40571"/>
    <property type="gene ID" value="RchiOBHm_Chr4g0437461"/>
</dbReference>
<comment type="similarity">
    <text evidence="2">Belongs to the cytochrome P450 family.</text>
</comment>
<sequence length="58" mass="6475">MGPRICAGFNFATVEAKIALSMTLQRYSLTLSPGYAHSPHQYHTIRPQHGVQVMLHPL</sequence>
<dbReference type="Pfam" id="PF00067">
    <property type="entry name" value="p450"/>
    <property type="match status" value="1"/>
</dbReference>
<evidence type="ECO:0000313" key="12">
    <source>
        <dbReference type="Proteomes" id="UP000238479"/>
    </source>
</evidence>
<evidence type="ECO:0000256" key="8">
    <source>
        <dbReference type="ARBA" id="ARBA00023004"/>
    </source>
</evidence>
<name>A0A2P6R2A7_ROSCH</name>
<evidence type="ECO:0000313" key="11">
    <source>
        <dbReference type="EMBL" id="PRQ40571.1"/>
    </source>
</evidence>
<reference evidence="11 12" key="1">
    <citation type="journal article" date="2018" name="Nat. Genet.">
        <title>The Rosa genome provides new insights in the design of modern roses.</title>
        <authorList>
            <person name="Bendahmane M."/>
        </authorList>
    </citation>
    <scope>NUCLEOTIDE SEQUENCE [LARGE SCALE GENOMIC DNA]</scope>
    <source>
        <strain evidence="12">cv. Old Blush</strain>
    </source>
</reference>
<dbReference type="GO" id="GO:0005506">
    <property type="term" value="F:iron ion binding"/>
    <property type="evidence" value="ECO:0007669"/>
    <property type="project" value="InterPro"/>
</dbReference>
<dbReference type="EC" id="1.14.14.115" evidence="11"/>
<comment type="subcellular location">
    <subcellularLocation>
        <location evidence="1">Membrane</location>
        <topology evidence="1">Single-pass membrane protein</topology>
    </subcellularLocation>
</comment>
<dbReference type="SUPFAM" id="SSF48264">
    <property type="entry name" value="Cytochrome P450"/>
    <property type="match status" value="1"/>
</dbReference>
<dbReference type="InterPro" id="IPR001128">
    <property type="entry name" value="Cyt_P450"/>
</dbReference>
<accession>A0A2P6R2A7</accession>
<keyword evidence="3" id="KW-0349">Heme</keyword>
<dbReference type="AlphaFoldDB" id="A0A2P6R2A7"/>
<keyword evidence="5" id="KW-0479">Metal-binding</keyword>
<dbReference type="GO" id="GO:0016020">
    <property type="term" value="C:membrane"/>
    <property type="evidence" value="ECO:0007669"/>
    <property type="project" value="UniProtKB-SubCell"/>
</dbReference>
<keyword evidence="7 11" id="KW-0560">Oxidoreductase</keyword>
<dbReference type="InterPro" id="IPR036396">
    <property type="entry name" value="Cyt_P450_sf"/>
</dbReference>
<comment type="caution">
    <text evidence="11">The sequence shown here is derived from an EMBL/GenBank/DDBJ whole genome shotgun (WGS) entry which is preliminary data.</text>
</comment>
<dbReference type="Proteomes" id="UP000238479">
    <property type="component" value="Chromosome 4"/>
</dbReference>
<keyword evidence="8" id="KW-0408">Iron</keyword>
<dbReference type="GO" id="GO:0020037">
    <property type="term" value="F:heme binding"/>
    <property type="evidence" value="ECO:0007669"/>
    <property type="project" value="InterPro"/>
</dbReference>
<gene>
    <name evidence="11" type="ORF">RchiOBHm_Chr4g0437461</name>
</gene>
<dbReference type="GO" id="GO:0102375">
    <property type="term" value="F:11-oxo-beta-amyrin 30-oxidase activity"/>
    <property type="evidence" value="ECO:0007669"/>
    <property type="project" value="UniProtKB-EC"/>
</dbReference>
<dbReference type="Gene3D" id="1.10.630.10">
    <property type="entry name" value="Cytochrome P450"/>
    <property type="match status" value="1"/>
</dbReference>
<organism evidence="11 12">
    <name type="scientific">Rosa chinensis</name>
    <name type="common">China rose</name>
    <dbReference type="NCBI Taxonomy" id="74649"/>
    <lineage>
        <taxon>Eukaryota</taxon>
        <taxon>Viridiplantae</taxon>
        <taxon>Streptophyta</taxon>
        <taxon>Embryophyta</taxon>
        <taxon>Tracheophyta</taxon>
        <taxon>Spermatophyta</taxon>
        <taxon>Magnoliopsida</taxon>
        <taxon>eudicotyledons</taxon>
        <taxon>Gunneridae</taxon>
        <taxon>Pentapetalae</taxon>
        <taxon>rosids</taxon>
        <taxon>fabids</taxon>
        <taxon>Rosales</taxon>
        <taxon>Rosaceae</taxon>
        <taxon>Rosoideae</taxon>
        <taxon>Rosoideae incertae sedis</taxon>
        <taxon>Rosa</taxon>
    </lineage>
</organism>